<evidence type="ECO:0000256" key="3">
    <source>
        <dbReference type="ARBA" id="ARBA00022448"/>
    </source>
</evidence>
<dbReference type="InterPro" id="IPR006311">
    <property type="entry name" value="TAT_signal"/>
</dbReference>
<dbReference type="GO" id="GO:0015833">
    <property type="term" value="P:peptide transport"/>
    <property type="evidence" value="ECO:0007669"/>
    <property type="project" value="TreeGrafter"/>
</dbReference>
<evidence type="ECO:0000313" key="9">
    <source>
        <dbReference type="Proteomes" id="UP000572635"/>
    </source>
</evidence>
<keyword evidence="3" id="KW-0813">Transport</keyword>
<dbReference type="CDD" id="cd00995">
    <property type="entry name" value="PBP2_NikA_DppA_OppA_like"/>
    <property type="match status" value="1"/>
</dbReference>
<dbReference type="GO" id="GO:0043190">
    <property type="term" value="C:ATP-binding cassette (ABC) transporter complex"/>
    <property type="evidence" value="ECO:0007669"/>
    <property type="project" value="InterPro"/>
</dbReference>
<dbReference type="EMBL" id="JACHDB010000002">
    <property type="protein sequence ID" value="MBB5435572.1"/>
    <property type="molecule type" value="Genomic_DNA"/>
</dbReference>
<keyword evidence="4" id="KW-0732">Signal</keyword>
<evidence type="ECO:0000256" key="4">
    <source>
        <dbReference type="ARBA" id="ARBA00022729"/>
    </source>
</evidence>
<evidence type="ECO:0000256" key="6">
    <source>
        <dbReference type="SAM" id="Phobius"/>
    </source>
</evidence>
<comment type="similarity">
    <text evidence="2">Belongs to the bacterial solute-binding protein 5 family.</text>
</comment>
<dbReference type="Pfam" id="PF00496">
    <property type="entry name" value="SBP_bac_5"/>
    <property type="match status" value="1"/>
</dbReference>
<organism evidence="8 9">
    <name type="scientific">Nocardiopsis composta</name>
    <dbReference type="NCBI Taxonomy" id="157465"/>
    <lineage>
        <taxon>Bacteria</taxon>
        <taxon>Bacillati</taxon>
        <taxon>Actinomycetota</taxon>
        <taxon>Actinomycetes</taxon>
        <taxon>Streptosporangiales</taxon>
        <taxon>Nocardiopsidaceae</taxon>
        <taxon>Nocardiopsis</taxon>
    </lineage>
</organism>
<dbReference type="Gene3D" id="3.40.190.10">
    <property type="entry name" value="Periplasmic binding protein-like II"/>
    <property type="match status" value="1"/>
</dbReference>
<proteinExistence type="inferred from homology"/>
<feature type="region of interest" description="Disordered" evidence="5">
    <location>
        <begin position="1"/>
        <end position="23"/>
    </location>
</feature>
<dbReference type="PIRSF" id="PIRSF002741">
    <property type="entry name" value="MppA"/>
    <property type="match status" value="1"/>
</dbReference>
<dbReference type="GO" id="GO:0030313">
    <property type="term" value="C:cell envelope"/>
    <property type="evidence" value="ECO:0007669"/>
    <property type="project" value="UniProtKB-SubCell"/>
</dbReference>
<name>A0A7W8QS27_9ACTN</name>
<dbReference type="InterPro" id="IPR030678">
    <property type="entry name" value="Peptide/Ni-bd"/>
</dbReference>
<evidence type="ECO:0000256" key="2">
    <source>
        <dbReference type="ARBA" id="ARBA00005695"/>
    </source>
</evidence>
<reference evidence="8 9" key="1">
    <citation type="submission" date="2020-08" db="EMBL/GenBank/DDBJ databases">
        <title>Sequencing the genomes of 1000 actinobacteria strains.</title>
        <authorList>
            <person name="Klenk H.-P."/>
        </authorList>
    </citation>
    <scope>NUCLEOTIDE SEQUENCE [LARGE SCALE GENOMIC DNA]</scope>
    <source>
        <strain evidence="8 9">DSM 44551</strain>
    </source>
</reference>
<feature type="transmembrane region" description="Helical" evidence="6">
    <location>
        <begin position="592"/>
        <end position="613"/>
    </location>
</feature>
<evidence type="ECO:0000256" key="5">
    <source>
        <dbReference type="SAM" id="MobiDB-lite"/>
    </source>
</evidence>
<comment type="caution">
    <text evidence="8">The sequence shown here is derived from an EMBL/GenBank/DDBJ whole genome shotgun (WGS) entry which is preliminary data.</text>
</comment>
<dbReference type="PANTHER" id="PTHR30290">
    <property type="entry name" value="PERIPLASMIC BINDING COMPONENT OF ABC TRANSPORTER"/>
    <property type="match status" value="1"/>
</dbReference>
<dbReference type="AlphaFoldDB" id="A0A7W8QS27"/>
<keyword evidence="6" id="KW-0472">Membrane</keyword>
<dbReference type="GO" id="GO:0042597">
    <property type="term" value="C:periplasmic space"/>
    <property type="evidence" value="ECO:0007669"/>
    <property type="project" value="UniProtKB-ARBA"/>
</dbReference>
<keyword evidence="6" id="KW-1133">Transmembrane helix</keyword>
<dbReference type="GO" id="GO:1904680">
    <property type="term" value="F:peptide transmembrane transporter activity"/>
    <property type="evidence" value="ECO:0007669"/>
    <property type="project" value="TreeGrafter"/>
</dbReference>
<accession>A0A7W8QS27</accession>
<comment type="subcellular location">
    <subcellularLocation>
        <location evidence="1">Cell envelope</location>
    </subcellularLocation>
</comment>
<feature type="domain" description="Solute-binding protein family 5" evidence="7">
    <location>
        <begin position="101"/>
        <end position="475"/>
    </location>
</feature>
<dbReference type="InterPro" id="IPR039424">
    <property type="entry name" value="SBP_5"/>
</dbReference>
<dbReference type="Gene3D" id="3.10.105.10">
    <property type="entry name" value="Dipeptide-binding Protein, Domain 3"/>
    <property type="match status" value="1"/>
</dbReference>
<dbReference type="PROSITE" id="PS51318">
    <property type="entry name" value="TAT"/>
    <property type="match status" value="1"/>
</dbReference>
<keyword evidence="9" id="KW-1185">Reference proteome</keyword>
<keyword evidence="6" id="KW-0812">Transmembrane</keyword>
<evidence type="ECO:0000259" key="7">
    <source>
        <dbReference type="Pfam" id="PF00496"/>
    </source>
</evidence>
<dbReference type="Proteomes" id="UP000572635">
    <property type="component" value="Unassembled WGS sequence"/>
</dbReference>
<gene>
    <name evidence="8" type="ORF">HDA36_005720</name>
</gene>
<dbReference type="SUPFAM" id="SSF53850">
    <property type="entry name" value="Periplasmic binding protein-like II"/>
    <property type="match status" value="1"/>
</dbReference>
<sequence>MSTVIPPTVPPPGADGVPGASGTRRRAATKLLAGAVSSLGLAGALLPAGAAAAEAEGDTMTVAISQPVDSLSPFLAQRLISTSVHKMVYEGLIGYDPETNEPHPMLAESWEPSDDGLTWTYTLREGMEWSDGEPITAEDAAWTFTTMMEDSDAATANGNYVENFEKAEALDERTLEVTLKEPQATMLSMDVPILPEHVWSEVDDFGDFNNDEEFPVVGSGPFTITGHEPNQSVTIEANPRYHGDVPEFEKVVFRYFADQDAQVEALRKGEVSLVSGLTPAQADSLEGQEDITVNKASGKRFQAFTVNPGAETQDGEEFGDGHPALEDKTLRQAIMMAIDKEELVDTAYGGYAEPAEGYIPSRYPDYYWEPEGDDRLAFDPDAANKMLDDAGYEKGDDGIRESPDGDRLELRMHTHNDRPDYVAMAPIIVERLADIGIAVENQEVDPGVLSDALHNGEYDLIWTGWSVNPDPDYVLGIHTCDALPEEPGTMRGDAYFCNEDYDELYAEQLAAYDDPEKRAETIKQMQAILYDEAVVDVLTYADTLEAYRSDQIASMQPQPDPGGNLWGQDGHWSFSGAVPAESSSGGAGLSGGAIAGIAAAVVVVVGGAVFLLVRRRSVTADDRE</sequence>
<dbReference type="RefSeq" id="WP_184398470.1">
    <property type="nucleotide sequence ID" value="NZ_BAAAJD010000151.1"/>
</dbReference>
<evidence type="ECO:0000256" key="1">
    <source>
        <dbReference type="ARBA" id="ARBA00004196"/>
    </source>
</evidence>
<evidence type="ECO:0000313" key="8">
    <source>
        <dbReference type="EMBL" id="MBB5435572.1"/>
    </source>
</evidence>
<dbReference type="InterPro" id="IPR000914">
    <property type="entry name" value="SBP_5_dom"/>
</dbReference>
<protein>
    <submittedName>
        <fullName evidence="8">Peptide/nickel transport system substrate-binding protein</fullName>
    </submittedName>
</protein>
<dbReference type="PANTHER" id="PTHR30290:SF10">
    <property type="entry name" value="PERIPLASMIC OLIGOPEPTIDE-BINDING PROTEIN-RELATED"/>
    <property type="match status" value="1"/>
</dbReference>